<evidence type="ECO:0000313" key="2">
    <source>
        <dbReference type="EMBL" id="MDD8059987.1"/>
    </source>
</evidence>
<dbReference type="RefSeq" id="WP_274408534.1">
    <property type="nucleotide sequence ID" value="NZ_JAQQPZ010000013.1"/>
</dbReference>
<proteinExistence type="predicted"/>
<gene>
    <name evidence="2" type="ORF">PQR79_12910</name>
</gene>
<keyword evidence="1" id="KW-0732">Signal</keyword>
<accession>A0ABT5TND6</accession>
<keyword evidence="3" id="KW-1185">Reference proteome</keyword>
<name>A0ABT5TND6_9GAMM</name>
<evidence type="ECO:0000313" key="3">
    <source>
        <dbReference type="Proteomes" id="UP001213691"/>
    </source>
</evidence>
<reference evidence="2 3" key="1">
    <citation type="submission" date="2023-02" db="EMBL/GenBank/DDBJ databases">
        <title>Genome sequence of Shewanella metallivivens ER-Te-42B-Light, sp. nov., enriched from sulfide tube worms (Riftia pachyptila) isolated from Explorer Ridge in the Pacific Ocean.</title>
        <authorList>
            <person name="Maltman C."/>
            <person name="Kuzyk S.B."/>
            <person name="Kyndt J.A."/>
            <person name="Yurkov V."/>
        </authorList>
    </citation>
    <scope>NUCLEOTIDE SEQUENCE [LARGE SCALE GENOMIC DNA]</scope>
    <source>
        <strain evidence="2 3">ER-Te-42B-Light</strain>
    </source>
</reference>
<feature type="signal peptide" evidence="1">
    <location>
        <begin position="1"/>
        <end position="29"/>
    </location>
</feature>
<comment type="caution">
    <text evidence="2">The sequence shown here is derived from an EMBL/GenBank/DDBJ whole genome shotgun (WGS) entry which is preliminary data.</text>
</comment>
<protein>
    <submittedName>
        <fullName evidence="2">Uncharacterized protein</fullName>
    </submittedName>
</protein>
<evidence type="ECO:0000256" key="1">
    <source>
        <dbReference type="SAM" id="SignalP"/>
    </source>
</evidence>
<dbReference type="Proteomes" id="UP001213691">
    <property type="component" value="Unassembled WGS sequence"/>
</dbReference>
<dbReference type="EMBL" id="JAQQPZ010000013">
    <property type="protein sequence ID" value="MDD8059987.1"/>
    <property type="molecule type" value="Genomic_DNA"/>
</dbReference>
<dbReference type="PROSITE" id="PS51257">
    <property type="entry name" value="PROKAR_LIPOPROTEIN"/>
    <property type="match status" value="1"/>
</dbReference>
<sequence length="184" mass="20781">MRINNSRVLLSTALVSACLCVCSILPAQAKAPLNDERLNRESHPTGGQHHRPKYQSHMRYDPWRWGVGWNNYGWGPSVGISWHNGMNSHLNYSWGINHYRGGYPYNAVSLAPSTHYRSVEPPATLKATPLYTTTHTEVSSGLSRLPENAKAIQTANGTVYEWQGVEYYFDWTTQTYEVAKIVTP</sequence>
<feature type="chain" id="PRO_5045800829" evidence="1">
    <location>
        <begin position="30"/>
        <end position="184"/>
    </location>
</feature>
<organism evidence="2 3">
    <name type="scientific">Shewanella metallivivens</name>
    <dbReference type="NCBI Taxonomy" id="2872342"/>
    <lineage>
        <taxon>Bacteria</taxon>
        <taxon>Pseudomonadati</taxon>
        <taxon>Pseudomonadota</taxon>
        <taxon>Gammaproteobacteria</taxon>
        <taxon>Alteromonadales</taxon>
        <taxon>Shewanellaceae</taxon>
        <taxon>Shewanella</taxon>
    </lineage>
</organism>